<dbReference type="SUPFAM" id="SSF53335">
    <property type="entry name" value="S-adenosyl-L-methionine-dependent methyltransferases"/>
    <property type="match status" value="1"/>
</dbReference>
<reference evidence="1" key="1">
    <citation type="submission" date="2021-01" db="EMBL/GenBank/DDBJ databases">
        <title>Whole genome shotgun sequence of Actinoplanes cyaneus NBRC 14990.</title>
        <authorList>
            <person name="Komaki H."/>
            <person name="Tamura T."/>
        </authorList>
    </citation>
    <scope>NUCLEOTIDE SEQUENCE</scope>
    <source>
        <strain evidence="1">NBRC 14990</strain>
    </source>
</reference>
<accession>A0A919MCD8</accession>
<dbReference type="PIRSF" id="PIRSF017393">
    <property type="entry name" value="MTase_SAV2177"/>
    <property type="match status" value="1"/>
</dbReference>
<dbReference type="Gene3D" id="3.40.50.150">
    <property type="entry name" value="Vaccinia Virus protein VP39"/>
    <property type="match status" value="1"/>
</dbReference>
<dbReference type="AlphaFoldDB" id="A0A919MCD8"/>
<sequence>MTEDSTPKLDTSVPQTARIWNYLLGGKDNFEVDRAVGDQIVASLPHFATHARLSRQYLVRAVRYLAGEAGVTQFLDIGTGLPTADNTHEVAQATNPYAKIVYVDNDPLVLAHARALLTSTPEGKTAYIDADLRDPERILAQAAETLDLDQPVALMLMGILGHIESDDEAKKIIGSILARFPSGSYFAMYDGSDTDPEVREATRIWNISANPKYHLRTPERMASLFEGLELVEPGVVSVTRWRPETDAPEISQFCGVGRKP</sequence>
<evidence type="ECO:0000313" key="2">
    <source>
        <dbReference type="Proteomes" id="UP000619479"/>
    </source>
</evidence>
<proteinExistence type="predicted"/>
<organism evidence="1 2">
    <name type="scientific">Actinoplanes cyaneus</name>
    <dbReference type="NCBI Taxonomy" id="52696"/>
    <lineage>
        <taxon>Bacteria</taxon>
        <taxon>Bacillati</taxon>
        <taxon>Actinomycetota</taxon>
        <taxon>Actinomycetes</taxon>
        <taxon>Micromonosporales</taxon>
        <taxon>Micromonosporaceae</taxon>
        <taxon>Actinoplanes</taxon>
    </lineage>
</organism>
<evidence type="ECO:0008006" key="3">
    <source>
        <dbReference type="Google" id="ProtNLM"/>
    </source>
</evidence>
<dbReference type="Proteomes" id="UP000619479">
    <property type="component" value="Unassembled WGS sequence"/>
</dbReference>
<dbReference type="InterPro" id="IPR029063">
    <property type="entry name" value="SAM-dependent_MTases_sf"/>
</dbReference>
<protein>
    <recommendedName>
        <fullName evidence="3">S-adenosyl methyltransferase</fullName>
    </recommendedName>
</protein>
<dbReference type="EMBL" id="BOMH01000077">
    <property type="protein sequence ID" value="GID70564.1"/>
    <property type="molecule type" value="Genomic_DNA"/>
</dbReference>
<keyword evidence="2" id="KW-1185">Reference proteome</keyword>
<name>A0A919MCD8_9ACTN</name>
<dbReference type="InterPro" id="IPR006764">
    <property type="entry name" value="SAM_dep_MeTrfase_SAV2177_type"/>
</dbReference>
<gene>
    <name evidence="1" type="ORF">Acy02nite_84450</name>
</gene>
<evidence type="ECO:0000313" key="1">
    <source>
        <dbReference type="EMBL" id="GID70564.1"/>
    </source>
</evidence>
<dbReference type="Pfam" id="PF04672">
    <property type="entry name" value="Methyltransf_19"/>
    <property type="match status" value="1"/>
</dbReference>
<comment type="caution">
    <text evidence="1">The sequence shown here is derived from an EMBL/GenBank/DDBJ whole genome shotgun (WGS) entry which is preliminary data.</text>
</comment>